<dbReference type="EMBL" id="CP010311">
    <property type="protein sequence ID" value="AJF06127.1"/>
    <property type="molecule type" value="Genomic_DNA"/>
</dbReference>
<dbReference type="AlphaFoldDB" id="A0A0B5FDB3"/>
<keyword evidence="2" id="KW-1185">Reference proteome</keyword>
<dbReference type="KEGG" id="gsb:GSUB_05490"/>
<organism evidence="1 2">
    <name type="scientific">Geoalkalibacter subterraneus</name>
    <dbReference type="NCBI Taxonomy" id="483547"/>
    <lineage>
        <taxon>Bacteria</taxon>
        <taxon>Pseudomonadati</taxon>
        <taxon>Thermodesulfobacteriota</taxon>
        <taxon>Desulfuromonadia</taxon>
        <taxon>Desulfuromonadales</taxon>
        <taxon>Geoalkalibacteraceae</taxon>
        <taxon>Geoalkalibacter</taxon>
    </lineage>
</organism>
<protein>
    <recommendedName>
        <fullName evidence="3">TIGR02270 family protein</fullName>
    </recommendedName>
</protein>
<dbReference type="OrthoDB" id="5405269at2"/>
<name>A0A0B5FDB3_9BACT</name>
<proteinExistence type="predicted"/>
<evidence type="ECO:0000313" key="1">
    <source>
        <dbReference type="EMBL" id="AJF06127.1"/>
    </source>
</evidence>
<evidence type="ECO:0008006" key="3">
    <source>
        <dbReference type="Google" id="ProtNLM"/>
    </source>
</evidence>
<sequence length="413" mass="45462">MLNGCKEGFVPWAQTHWDSAVALFRQRRALIISAEVDADIVARNEYLLRMHLHVLARCDWSAPQGRKPEQVFVMLARHLSSPQAEVRCKGYAQAREMMIEGGESGEGAFAALVLFPEADATTKMLDLYHEHPKLRPQLFTLWREQGRAVPRALLNRAELQGCDEALQEAALAYAVSRPEIGVGLFRPYYAHLQSAVAPCCSGRLTALALWGALVRGETGSAEVLRRAVEREDDAEIRFGLLRLAALSADAQMLPVLRRLLEENPAQGARLLALHGSVEAIETLLEALSQAATMNAAARAWMWVRGKPLPQKPRLQMIGQDDGQGVMPDSEGARAWWSQQRSALPPEGRMLYGAPLSVPRLHALAQSRAGESGRDLLDLLALKLGRPLGISPHVEQAKRRSLLQAIPANPYAQG</sequence>
<dbReference type="STRING" id="483547.GSUB_05490"/>
<dbReference type="Proteomes" id="UP000035036">
    <property type="component" value="Chromosome"/>
</dbReference>
<dbReference type="RefSeq" id="WP_040199623.1">
    <property type="nucleotide sequence ID" value="NZ_CP010311.1"/>
</dbReference>
<accession>A0A0B5FDB3</accession>
<evidence type="ECO:0000313" key="2">
    <source>
        <dbReference type="Proteomes" id="UP000035036"/>
    </source>
</evidence>
<reference evidence="1 2" key="1">
    <citation type="journal article" date="2015" name="Genome Announc.">
        <title>Genomes of Geoalkalibacter ferrihydriticus Z-0531T and Geoalkalibacter subterraneus Red1T, Two Haloalkaliphilic Metal-Reducing Deltaproteobacteria.</title>
        <authorList>
            <person name="Badalamenti J.P."/>
            <person name="Krajmalnik-Brown R."/>
            <person name="Torres C.I."/>
            <person name="Bond D.R."/>
        </authorList>
    </citation>
    <scope>NUCLEOTIDE SEQUENCE [LARGE SCALE GENOMIC DNA]</scope>
    <source>
        <strain evidence="1 2">Red1</strain>
    </source>
</reference>
<dbReference type="HOGENOM" id="CLU_665258_0_0_7"/>
<gene>
    <name evidence="1" type="ORF">GSUB_05490</name>
</gene>